<name>A0AAD4GD96_BOLED</name>
<sequence length="281" mass="31254">MDYSVCPELFGSRHNHVLAKLGDNPWRNGPCLPGVWGSPPTVPWENLVLCVCRDPVVLRPVTDSCSTIGITEKIPLSKNVPGLEPPQVPIVAKRGLNLEERFHIVTIANIEAAKRDTMHEVAGEENTIYQVGLDHFGWMFSRIHEGNLPYRGEGEASSVYEPHLSDRDSSHSTYHNTSLCARKRDNTTEHRLVRFDPKPVPVALDWYRRACMTVVTEKLQKEEDVVEATITAADAIKELPLDGIGGPGKYRSGLLSTSAEPIGDISHRREPEVRHIAVTAM</sequence>
<protein>
    <submittedName>
        <fullName evidence="1">Uncharacterized protein</fullName>
    </submittedName>
</protein>
<comment type="caution">
    <text evidence="1">The sequence shown here is derived from an EMBL/GenBank/DDBJ whole genome shotgun (WGS) entry which is preliminary data.</text>
</comment>
<organism evidence="1 2">
    <name type="scientific">Boletus edulis BED1</name>
    <dbReference type="NCBI Taxonomy" id="1328754"/>
    <lineage>
        <taxon>Eukaryota</taxon>
        <taxon>Fungi</taxon>
        <taxon>Dikarya</taxon>
        <taxon>Basidiomycota</taxon>
        <taxon>Agaricomycotina</taxon>
        <taxon>Agaricomycetes</taxon>
        <taxon>Agaricomycetidae</taxon>
        <taxon>Boletales</taxon>
        <taxon>Boletineae</taxon>
        <taxon>Boletaceae</taxon>
        <taxon>Boletoideae</taxon>
        <taxon>Boletus</taxon>
    </lineage>
</organism>
<dbReference type="AlphaFoldDB" id="A0AAD4GD96"/>
<keyword evidence="2" id="KW-1185">Reference proteome</keyword>
<proteinExistence type="predicted"/>
<accession>A0AAD4GD96</accession>
<reference evidence="1" key="2">
    <citation type="journal article" date="2020" name="Nat. Commun.">
        <title>Large-scale genome sequencing of mycorrhizal fungi provides insights into the early evolution of symbiotic traits.</title>
        <authorList>
            <person name="Miyauchi S."/>
            <person name="Kiss E."/>
            <person name="Kuo A."/>
            <person name="Drula E."/>
            <person name="Kohler A."/>
            <person name="Sanchez-Garcia M."/>
            <person name="Morin E."/>
            <person name="Andreopoulos B."/>
            <person name="Barry K.W."/>
            <person name="Bonito G."/>
            <person name="Buee M."/>
            <person name="Carver A."/>
            <person name="Chen C."/>
            <person name="Cichocki N."/>
            <person name="Clum A."/>
            <person name="Culley D."/>
            <person name="Crous P.W."/>
            <person name="Fauchery L."/>
            <person name="Girlanda M."/>
            <person name="Hayes R.D."/>
            <person name="Keri Z."/>
            <person name="LaButti K."/>
            <person name="Lipzen A."/>
            <person name="Lombard V."/>
            <person name="Magnuson J."/>
            <person name="Maillard F."/>
            <person name="Murat C."/>
            <person name="Nolan M."/>
            <person name="Ohm R.A."/>
            <person name="Pangilinan J."/>
            <person name="Pereira M.F."/>
            <person name="Perotto S."/>
            <person name="Peter M."/>
            <person name="Pfister S."/>
            <person name="Riley R."/>
            <person name="Sitrit Y."/>
            <person name="Stielow J.B."/>
            <person name="Szollosi G."/>
            <person name="Zifcakova L."/>
            <person name="Stursova M."/>
            <person name="Spatafora J.W."/>
            <person name="Tedersoo L."/>
            <person name="Vaario L.M."/>
            <person name="Yamada A."/>
            <person name="Yan M."/>
            <person name="Wang P."/>
            <person name="Xu J."/>
            <person name="Bruns T."/>
            <person name="Baldrian P."/>
            <person name="Vilgalys R."/>
            <person name="Dunand C."/>
            <person name="Henrissat B."/>
            <person name="Grigoriev I.V."/>
            <person name="Hibbett D."/>
            <person name="Nagy L.G."/>
            <person name="Martin F.M."/>
        </authorList>
    </citation>
    <scope>NUCLEOTIDE SEQUENCE</scope>
    <source>
        <strain evidence="1">BED1</strain>
    </source>
</reference>
<evidence type="ECO:0000313" key="2">
    <source>
        <dbReference type="Proteomes" id="UP001194468"/>
    </source>
</evidence>
<evidence type="ECO:0000313" key="1">
    <source>
        <dbReference type="EMBL" id="KAF8437591.1"/>
    </source>
</evidence>
<gene>
    <name evidence="1" type="ORF">L210DRAFT_3681031</name>
</gene>
<dbReference type="Proteomes" id="UP001194468">
    <property type="component" value="Unassembled WGS sequence"/>
</dbReference>
<reference evidence="1" key="1">
    <citation type="submission" date="2019-10" db="EMBL/GenBank/DDBJ databases">
        <authorList>
            <consortium name="DOE Joint Genome Institute"/>
            <person name="Kuo A."/>
            <person name="Miyauchi S."/>
            <person name="Kiss E."/>
            <person name="Drula E."/>
            <person name="Kohler A."/>
            <person name="Sanchez-Garcia M."/>
            <person name="Andreopoulos B."/>
            <person name="Barry K.W."/>
            <person name="Bonito G."/>
            <person name="Buee M."/>
            <person name="Carver A."/>
            <person name="Chen C."/>
            <person name="Cichocki N."/>
            <person name="Clum A."/>
            <person name="Culley D."/>
            <person name="Crous P.W."/>
            <person name="Fauchery L."/>
            <person name="Girlanda M."/>
            <person name="Hayes R."/>
            <person name="Keri Z."/>
            <person name="LaButti K."/>
            <person name="Lipzen A."/>
            <person name="Lombard V."/>
            <person name="Magnuson J."/>
            <person name="Maillard F."/>
            <person name="Morin E."/>
            <person name="Murat C."/>
            <person name="Nolan M."/>
            <person name="Ohm R."/>
            <person name="Pangilinan J."/>
            <person name="Pereira M."/>
            <person name="Perotto S."/>
            <person name="Peter M."/>
            <person name="Riley R."/>
            <person name="Sitrit Y."/>
            <person name="Stielow B."/>
            <person name="Szollosi G."/>
            <person name="Zifcakova L."/>
            <person name="Stursova M."/>
            <person name="Spatafora J.W."/>
            <person name="Tedersoo L."/>
            <person name="Vaario L.-M."/>
            <person name="Yamada A."/>
            <person name="Yan M."/>
            <person name="Wang P."/>
            <person name="Xu J."/>
            <person name="Bruns T."/>
            <person name="Baldrian P."/>
            <person name="Vilgalys R."/>
            <person name="Henrissat B."/>
            <person name="Grigoriev I.V."/>
            <person name="Hibbett D."/>
            <person name="Nagy L.G."/>
            <person name="Martin F.M."/>
        </authorList>
    </citation>
    <scope>NUCLEOTIDE SEQUENCE</scope>
    <source>
        <strain evidence="1">BED1</strain>
    </source>
</reference>
<dbReference type="EMBL" id="WHUW01000018">
    <property type="protein sequence ID" value="KAF8437591.1"/>
    <property type="molecule type" value="Genomic_DNA"/>
</dbReference>